<organism evidence="2 3">
    <name type="scientific">Truncatella angustata</name>
    <dbReference type="NCBI Taxonomy" id="152316"/>
    <lineage>
        <taxon>Eukaryota</taxon>
        <taxon>Fungi</taxon>
        <taxon>Dikarya</taxon>
        <taxon>Ascomycota</taxon>
        <taxon>Pezizomycotina</taxon>
        <taxon>Sordariomycetes</taxon>
        <taxon>Xylariomycetidae</taxon>
        <taxon>Amphisphaeriales</taxon>
        <taxon>Sporocadaceae</taxon>
        <taxon>Truncatella</taxon>
    </lineage>
</organism>
<feature type="region of interest" description="Disordered" evidence="1">
    <location>
        <begin position="359"/>
        <end position="439"/>
    </location>
</feature>
<feature type="region of interest" description="Disordered" evidence="1">
    <location>
        <begin position="1"/>
        <end position="273"/>
    </location>
</feature>
<dbReference type="Proteomes" id="UP000758603">
    <property type="component" value="Unassembled WGS sequence"/>
</dbReference>
<dbReference type="EMBL" id="JAGPXC010000008">
    <property type="protein sequence ID" value="KAH6647734.1"/>
    <property type="molecule type" value="Genomic_DNA"/>
</dbReference>
<feature type="region of interest" description="Disordered" evidence="1">
    <location>
        <begin position="311"/>
        <end position="330"/>
    </location>
</feature>
<evidence type="ECO:0000256" key="1">
    <source>
        <dbReference type="SAM" id="MobiDB-lite"/>
    </source>
</evidence>
<accession>A0A9P8UCP8</accession>
<reference evidence="2" key="1">
    <citation type="journal article" date="2021" name="Nat. Commun.">
        <title>Genetic determinants of endophytism in the Arabidopsis root mycobiome.</title>
        <authorList>
            <person name="Mesny F."/>
            <person name="Miyauchi S."/>
            <person name="Thiergart T."/>
            <person name="Pickel B."/>
            <person name="Atanasova L."/>
            <person name="Karlsson M."/>
            <person name="Huettel B."/>
            <person name="Barry K.W."/>
            <person name="Haridas S."/>
            <person name="Chen C."/>
            <person name="Bauer D."/>
            <person name="Andreopoulos W."/>
            <person name="Pangilinan J."/>
            <person name="LaButti K."/>
            <person name="Riley R."/>
            <person name="Lipzen A."/>
            <person name="Clum A."/>
            <person name="Drula E."/>
            <person name="Henrissat B."/>
            <person name="Kohler A."/>
            <person name="Grigoriev I.V."/>
            <person name="Martin F.M."/>
            <person name="Hacquard S."/>
        </authorList>
    </citation>
    <scope>NUCLEOTIDE SEQUENCE</scope>
    <source>
        <strain evidence="2">MPI-SDFR-AT-0073</strain>
    </source>
</reference>
<comment type="caution">
    <text evidence="2">The sequence shown here is derived from an EMBL/GenBank/DDBJ whole genome shotgun (WGS) entry which is preliminary data.</text>
</comment>
<protein>
    <recommendedName>
        <fullName evidence="4">Integral membrane protein</fullName>
    </recommendedName>
</protein>
<feature type="compositionally biased region" description="Low complexity" evidence="1">
    <location>
        <begin position="139"/>
        <end position="154"/>
    </location>
</feature>
<dbReference type="AlphaFoldDB" id="A0A9P8UCP8"/>
<feature type="compositionally biased region" description="Low complexity" evidence="1">
    <location>
        <begin position="413"/>
        <end position="426"/>
    </location>
</feature>
<evidence type="ECO:0000313" key="3">
    <source>
        <dbReference type="Proteomes" id="UP000758603"/>
    </source>
</evidence>
<evidence type="ECO:0000313" key="2">
    <source>
        <dbReference type="EMBL" id="KAH6647734.1"/>
    </source>
</evidence>
<dbReference type="GeneID" id="70136904"/>
<feature type="compositionally biased region" description="Low complexity" evidence="1">
    <location>
        <begin position="257"/>
        <end position="267"/>
    </location>
</feature>
<sequence>MSHHGSAYRPPLPPRSPRTSFGASSNPEYSYFPPPPPGSPFSATVSNGLYASGPPIPPRPQGFQTSHSPSIGGHHGISPSPSPLLAPPGHARPGYSSFPPPVSPHRAQVLHHIHAPPPLPPRSQLHAHGSQVNACPGYTPTAPTPTLTPSALSPNQLTSFPPPPPGPPSRRTTPLLVPHYPAPQLQHSVVDLPPSSSRSQQDDNGRFRSKFPLPPDPPMDPEIPSSPPPAYSLVPEPGSQVSVVTTPAPPTRHDEPVSSLVSSSDDLQTTHASVSSYTAFPPASFPQTAPSPCSSSSALPALVPSVPSITPITAPSSGTSSVSNPQSPDALSFFPRVSPMIHRKDPIEELMQSVSISSTPASEASPFYQPNKGLYSPLSTPVEEPRQPPGLENGVIAPSRPPKKPLSDVRTASQQGSGSQGSHTSSPIQDTSYFRIPRKPCPAPASNPSLVVTSCIDTPMTFASTWYSHPGAPEFLICLRCYMDHIFDTGFADAFQEFNFDDGKPRVCRFSKPRVKEHIFPRAVSTSYLQPLIDHMRRRPGIPDCRGADGVLGTVASTVNIKWYNTPDNSIPGFLACEACYEDYSACAPGLSTFLQPHHHAQGPQDTWACDFALPFIQKQYEADSKNADTRDGWNNFAIEAKARINCPPCGQARSIRSRGRNWFQPIAGPAGIIICASCYFDHVVHSGEESKWHVAPGLTEANDMQVRCSMGGRFNIRLVMARAHEVKDFSVFWDAMKKLENHPLCQDEGIHDAQWWTLPNQPEEFQICGACYDAICQPLGVKQFFRKKSALSGGAVRCCFNIAHPRLRNYLPKLLEMYTTQNPTALVEYAAMYAAIPPCGRDEARTKASWYGWDDCRICTECFHDFAKQHRTLADQMTLRNKWIEGGAMCEMYSPRMRQLYLNCSQKTPAGLDELLRISIHRRQMYYQTVPQIKQLIQQQKLALGQQRMLNSLSSFHTNIGQLQQITLGSAYTYSSPGVGSFNTMDELQGARFGQQAMGVVAGSHDAVGIVTVLEKQWRAVE</sequence>
<gene>
    <name evidence="2" type="ORF">BKA67DRAFT_662496</name>
</gene>
<evidence type="ECO:0008006" key="4">
    <source>
        <dbReference type="Google" id="ProtNLM"/>
    </source>
</evidence>
<keyword evidence="3" id="KW-1185">Reference proteome</keyword>
<proteinExistence type="predicted"/>
<feature type="compositionally biased region" description="Pro residues" evidence="1">
    <location>
        <begin position="212"/>
        <end position="230"/>
    </location>
</feature>
<name>A0A9P8UCP8_9PEZI</name>
<dbReference type="RefSeq" id="XP_045954246.1">
    <property type="nucleotide sequence ID" value="XM_046108013.1"/>
</dbReference>
<feature type="compositionally biased region" description="Polar residues" evidence="1">
    <location>
        <begin position="311"/>
        <end position="329"/>
    </location>
</feature>
<dbReference type="OrthoDB" id="5324692at2759"/>